<feature type="transmembrane region" description="Helical" evidence="9">
    <location>
        <begin position="142"/>
        <end position="162"/>
    </location>
</feature>
<evidence type="ECO:0000256" key="1">
    <source>
        <dbReference type="ARBA" id="ARBA00004651"/>
    </source>
</evidence>
<evidence type="ECO:0000256" key="6">
    <source>
        <dbReference type="ARBA" id="ARBA00022692"/>
    </source>
</evidence>
<reference evidence="10 11" key="1">
    <citation type="journal article" date="2015" name="Genome Announc.">
        <title>Expanding the biotechnology potential of lactobacilli through comparative genomics of 213 strains and associated genera.</title>
        <authorList>
            <person name="Sun Z."/>
            <person name="Harris H.M."/>
            <person name="McCann A."/>
            <person name="Guo C."/>
            <person name="Argimon S."/>
            <person name="Zhang W."/>
            <person name="Yang X."/>
            <person name="Jeffery I.B."/>
            <person name="Cooney J.C."/>
            <person name="Kagawa T.F."/>
            <person name="Liu W."/>
            <person name="Song Y."/>
            <person name="Salvetti E."/>
            <person name="Wrobel A."/>
            <person name="Rasinkangas P."/>
            <person name="Parkhill J."/>
            <person name="Rea M.C."/>
            <person name="O'Sullivan O."/>
            <person name="Ritari J."/>
            <person name="Douillard F.P."/>
            <person name="Paul Ross R."/>
            <person name="Yang R."/>
            <person name="Briner A.E."/>
            <person name="Felis G.E."/>
            <person name="de Vos W.M."/>
            <person name="Barrangou R."/>
            <person name="Klaenhammer T.R."/>
            <person name="Caufield P.W."/>
            <person name="Cui Y."/>
            <person name="Zhang H."/>
            <person name="O'Toole P.W."/>
        </authorList>
    </citation>
    <scope>NUCLEOTIDE SEQUENCE [LARGE SCALE GENOMIC DNA]</scope>
    <source>
        <strain evidence="10 11">DSM 24716</strain>
    </source>
</reference>
<evidence type="ECO:0000256" key="2">
    <source>
        <dbReference type="ARBA" id="ARBA00022448"/>
    </source>
</evidence>
<dbReference type="EMBL" id="JQCF01000001">
    <property type="protein sequence ID" value="KRO00842.1"/>
    <property type="molecule type" value="Genomic_DNA"/>
</dbReference>
<evidence type="ECO:0000313" key="11">
    <source>
        <dbReference type="Proteomes" id="UP000051006"/>
    </source>
</evidence>
<feature type="transmembrane region" description="Helical" evidence="9">
    <location>
        <begin position="28"/>
        <end position="47"/>
    </location>
</feature>
<dbReference type="Proteomes" id="UP000051006">
    <property type="component" value="Unassembled WGS sequence"/>
</dbReference>
<keyword evidence="11" id="KW-1185">Reference proteome</keyword>
<dbReference type="RefSeq" id="WP_057879579.1">
    <property type="nucleotide sequence ID" value="NZ_JQCF01000001.1"/>
</dbReference>
<protein>
    <submittedName>
        <fullName evidence="10">PTS family mannose fructose sorbose porter component IIC</fullName>
    </submittedName>
</protein>
<comment type="subcellular location">
    <subcellularLocation>
        <location evidence="1">Cell membrane</location>
        <topology evidence="1">Multi-pass membrane protein</topology>
    </subcellularLocation>
</comment>
<dbReference type="Pfam" id="PF03609">
    <property type="entry name" value="EII-Sor"/>
    <property type="match status" value="1"/>
</dbReference>
<evidence type="ECO:0000256" key="8">
    <source>
        <dbReference type="ARBA" id="ARBA00023136"/>
    </source>
</evidence>
<feature type="transmembrane region" description="Helical" evidence="9">
    <location>
        <begin position="99"/>
        <end position="122"/>
    </location>
</feature>
<dbReference type="STRING" id="993692.IV57_GL000163"/>
<keyword evidence="7 9" id="KW-1133">Transmembrane helix</keyword>
<keyword evidence="2" id="KW-0813">Transport</keyword>
<organism evidence="10 11">
    <name type="scientific">Companilactobacillus kimchiensis</name>
    <dbReference type="NCBI Taxonomy" id="993692"/>
    <lineage>
        <taxon>Bacteria</taxon>
        <taxon>Bacillati</taxon>
        <taxon>Bacillota</taxon>
        <taxon>Bacilli</taxon>
        <taxon>Lactobacillales</taxon>
        <taxon>Lactobacillaceae</taxon>
        <taxon>Companilactobacillus</taxon>
    </lineage>
</organism>
<gene>
    <name evidence="10" type="ORF">IV57_GL000163</name>
</gene>
<evidence type="ECO:0000256" key="3">
    <source>
        <dbReference type="ARBA" id="ARBA00022475"/>
    </source>
</evidence>
<feature type="transmembrane region" description="Helical" evidence="9">
    <location>
        <begin position="206"/>
        <end position="239"/>
    </location>
</feature>
<evidence type="ECO:0000256" key="5">
    <source>
        <dbReference type="ARBA" id="ARBA00022683"/>
    </source>
</evidence>
<keyword evidence="4" id="KW-0762">Sugar transport</keyword>
<keyword evidence="5" id="KW-0598">Phosphotransferase system</keyword>
<evidence type="ECO:0000256" key="9">
    <source>
        <dbReference type="SAM" id="Phobius"/>
    </source>
</evidence>
<keyword evidence="6 9" id="KW-0812">Transmembrane</keyword>
<dbReference type="InterPro" id="IPR050303">
    <property type="entry name" value="GatZ_KbaZ_carbometab"/>
</dbReference>
<accession>A0A0R2LR36</accession>
<proteinExistence type="predicted"/>
<dbReference type="AlphaFoldDB" id="A0A0R2LR36"/>
<dbReference type="PROSITE" id="PS51106">
    <property type="entry name" value="PTS_EIIC_TYPE_4"/>
    <property type="match status" value="1"/>
</dbReference>
<evidence type="ECO:0000313" key="10">
    <source>
        <dbReference type="EMBL" id="KRO00842.1"/>
    </source>
</evidence>
<keyword evidence="3" id="KW-1003">Cell membrane</keyword>
<feature type="transmembrane region" description="Helical" evidence="9">
    <location>
        <begin position="59"/>
        <end position="87"/>
    </location>
</feature>
<evidence type="ECO:0000256" key="7">
    <source>
        <dbReference type="ARBA" id="ARBA00022989"/>
    </source>
</evidence>
<dbReference type="GO" id="GO:0005886">
    <property type="term" value="C:plasma membrane"/>
    <property type="evidence" value="ECO:0007669"/>
    <property type="project" value="UniProtKB-SubCell"/>
</dbReference>
<evidence type="ECO:0000256" key="4">
    <source>
        <dbReference type="ARBA" id="ARBA00022597"/>
    </source>
</evidence>
<dbReference type="PANTHER" id="PTHR32502:SF28">
    <property type="entry name" value="PHOSPHOTRANSFERASE SYSTEM SUGAR-SPECIFIC EIIC COMPONENT"/>
    <property type="match status" value="1"/>
</dbReference>
<dbReference type="GO" id="GO:0009401">
    <property type="term" value="P:phosphoenolpyruvate-dependent sugar phosphotransferase system"/>
    <property type="evidence" value="ECO:0007669"/>
    <property type="project" value="UniProtKB-KW"/>
</dbReference>
<dbReference type="PANTHER" id="PTHR32502">
    <property type="entry name" value="N-ACETYLGALACTOSAMINE PERMEASE II COMPONENT-RELATED"/>
    <property type="match status" value="1"/>
</dbReference>
<comment type="caution">
    <text evidence="10">The sequence shown here is derived from an EMBL/GenBank/DDBJ whole genome shotgun (WGS) entry which is preliminary data.</text>
</comment>
<dbReference type="InterPro" id="IPR004700">
    <property type="entry name" value="PTS_IIC_man"/>
</dbReference>
<feature type="transmembrane region" description="Helical" evidence="9">
    <location>
        <begin position="182"/>
        <end position="199"/>
    </location>
</feature>
<sequence>MTGINLIQDILIIILAAYMTVDQNGLVIMSWFPVIVGTITGIIMGDLTTALTIAGTFQLMMLGVAALGGASAPNYGLATIVGIFVAVRTGTGIKSAIAVGLPVGLLAIQLEVVARIIVNFLAHRMLTDVKNHDFKKMQREAWWGPALFSLQTGLPAILIVFFGPDVVKFILTVVPSWVTDGLTVAGGMLPVVGVGMLLRYMPVKKFLSYIIVGFVLAAYLKVGVLGVALIGFAAAYWYFISESKKVTSAATNTNAVSEDEGDDYDE</sequence>
<dbReference type="PATRIC" id="fig|993692.3.peg.164"/>
<dbReference type="OrthoDB" id="1649937at2"/>
<keyword evidence="8 9" id="KW-0472">Membrane</keyword>
<name>A0A0R2LR36_9LACO</name>